<dbReference type="GeneID" id="2913337"/>
<dbReference type="Proteomes" id="UP000000599">
    <property type="component" value="Chromosome B"/>
</dbReference>
<dbReference type="OrthoDB" id="4019919at2759"/>
<organism evidence="1 2">
    <name type="scientific">Debaryomyces hansenii (strain ATCC 36239 / CBS 767 / BCRC 21394 / JCM 1990 / NBRC 0083 / IGC 2968)</name>
    <name type="common">Yeast</name>
    <name type="synonym">Torulaspora hansenii</name>
    <dbReference type="NCBI Taxonomy" id="284592"/>
    <lineage>
        <taxon>Eukaryota</taxon>
        <taxon>Fungi</taxon>
        <taxon>Dikarya</taxon>
        <taxon>Ascomycota</taxon>
        <taxon>Saccharomycotina</taxon>
        <taxon>Pichiomycetes</taxon>
        <taxon>Debaryomycetaceae</taxon>
        <taxon>Debaryomyces</taxon>
    </lineage>
</organism>
<name>Q6BWK9_DEBHA</name>
<evidence type="ECO:0000313" key="2">
    <source>
        <dbReference type="Proteomes" id="UP000000599"/>
    </source>
</evidence>
<dbReference type="eggNOG" id="ENOG502RQCB">
    <property type="taxonomic scope" value="Eukaryota"/>
</dbReference>
<accession>Q6BWK9</accession>
<proteinExistence type="predicted"/>
<sequence length="278" mass="32380">MTALTNIKFITSIIHWISDFPNSPISASCIPVDVASPTVIYKTLKLLLNENDFQPQLELHEIPEVDINQDGSGSIISVPVNVNEMIQEIERVLERHFYNNNGKLKKIRGIRQIYKAINFYKLVVFQDINSISKFCELILRIGTYSSKLSTFGLTSIEFLCDQDKESIDEYFYGKDFKEIEIINNTDMELEDITNGRCISMQNEEEENKYTQYCNSRVDEMSNTRTIDNYRETIRTTGDKYDDLIENKSDISRRDIEVVDSIIWENEQFQKLIYSLLNV</sequence>
<dbReference type="EMBL" id="CR382134">
    <property type="protein sequence ID" value="CAG85414.1"/>
    <property type="molecule type" value="Genomic_DNA"/>
</dbReference>
<dbReference type="RefSeq" id="XP_457410.1">
    <property type="nucleotide sequence ID" value="XM_457410.1"/>
</dbReference>
<evidence type="ECO:0000313" key="1">
    <source>
        <dbReference type="EMBL" id="CAG85414.1"/>
    </source>
</evidence>
<reference evidence="1 2" key="1">
    <citation type="journal article" date="2004" name="Nature">
        <title>Genome evolution in yeasts.</title>
        <authorList>
            <consortium name="Genolevures"/>
            <person name="Dujon B."/>
            <person name="Sherman D."/>
            <person name="Fischer G."/>
            <person name="Durrens P."/>
            <person name="Casaregola S."/>
            <person name="Lafontaine I."/>
            <person name="de Montigny J."/>
            <person name="Marck C."/>
            <person name="Neuveglise C."/>
            <person name="Talla E."/>
            <person name="Goffard N."/>
            <person name="Frangeul L."/>
            <person name="Aigle M."/>
            <person name="Anthouard V."/>
            <person name="Babour A."/>
            <person name="Barbe V."/>
            <person name="Barnay S."/>
            <person name="Blanchin S."/>
            <person name="Beckerich J.M."/>
            <person name="Beyne E."/>
            <person name="Bleykasten C."/>
            <person name="Boisrame A."/>
            <person name="Boyer J."/>
            <person name="Cattolico L."/>
            <person name="Confanioleri F."/>
            <person name="de Daruvar A."/>
            <person name="Despons L."/>
            <person name="Fabre E."/>
            <person name="Fairhead C."/>
            <person name="Ferry-Dumazet H."/>
            <person name="Groppi A."/>
            <person name="Hantraye F."/>
            <person name="Hennequin C."/>
            <person name="Jauniaux N."/>
            <person name="Joyet P."/>
            <person name="Kachouri R."/>
            <person name="Kerrest A."/>
            <person name="Koszul R."/>
            <person name="Lemaire M."/>
            <person name="Lesur I."/>
            <person name="Ma L."/>
            <person name="Muller H."/>
            <person name="Nicaud J.M."/>
            <person name="Nikolski M."/>
            <person name="Oztas S."/>
            <person name="Ozier-Kalogeropoulos O."/>
            <person name="Pellenz S."/>
            <person name="Potier S."/>
            <person name="Richard G.F."/>
            <person name="Straub M.L."/>
            <person name="Suleau A."/>
            <person name="Swennene D."/>
            <person name="Tekaia F."/>
            <person name="Wesolowski-Louvel M."/>
            <person name="Westhof E."/>
            <person name="Wirth B."/>
            <person name="Zeniou-Meyer M."/>
            <person name="Zivanovic I."/>
            <person name="Bolotin-Fukuhara M."/>
            <person name="Thierry A."/>
            <person name="Bouchier C."/>
            <person name="Caudron B."/>
            <person name="Scarpelli C."/>
            <person name="Gaillardin C."/>
            <person name="Weissenbach J."/>
            <person name="Wincker P."/>
            <person name="Souciet J.L."/>
        </authorList>
    </citation>
    <scope>NUCLEOTIDE SEQUENCE [LARGE SCALE GENOMIC DNA]</scope>
    <source>
        <strain evidence="2">ATCC 36239 / CBS 767 / BCRC 21394 / JCM 1990 / NBRC 0083 / IGC 2968</strain>
    </source>
</reference>
<dbReference type="VEuPathDB" id="FungiDB:DEHA2B10516g"/>
<gene>
    <name evidence="1" type="ordered locus">DEHA2B10516g</name>
</gene>
<keyword evidence="2" id="KW-1185">Reference proteome</keyword>
<dbReference type="InParanoid" id="Q6BWK9"/>
<dbReference type="HOGENOM" id="CLU_1001233_0_0_1"/>
<dbReference type="KEGG" id="dha:DEHA2B10516g"/>
<protein>
    <submittedName>
        <fullName evidence="1">DEHA2B10516p</fullName>
    </submittedName>
</protein>
<dbReference type="AlphaFoldDB" id="Q6BWK9"/>